<dbReference type="HOGENOM" id="CLU_1642407_0_0_5"/>
<dbReference type="InterPro" id="IPR036105">
    <property type="entry name" value="DiNase_FeMo-co_biosyn_sf"/>
</dbReference>
<evidence type="ECO:0000313" key="1">
    <source>
        <dbReference type="EMBL" id="ABC22338.1"/>
    </source>
</evidence>
<dbReference type="RefSeq" id="WP_011389291.1">
    <property type="nucleotide sequence ID" value="NC_007643.1"/>
</dbReference>
<gene>
    <name evidence="1" type="ordered locus">Rru_A1538</name>
</gene>
<evidence type="ECO:0008006" key="3">
    <source>
        <dbReference type="Google" id="ProtNLM"/>
    </source>
</evidence>
<dbReference type="KEGG" id="rru:Rru_A1538"/>
<reference evidence="1 2" key="1">
    <citation type="journal article" date="2011" name="Stand. Genomic Sci.">
        <title>Complete genome sequence of Rhodospirillum rubrum type strain (S1).</title>
        <authorList>
            <person name="Munk A.C."/>
            <person name="Copeland A."/>
            <person name="Lucas S."/>
            <person name="Lapidus A."/>
            <person name="Del Rio T.G."/>
            <person name="Barry K."/>
            <person name="Detter J.C."/>
            <person name="Hammon N."/>
            <person name="Israni S."/>
            <person name="Pitluck S."/>
            <person name="Brettin T."/>
            <person name="Bruce D."/>
            <person name="Han C."/>
            <person name="Tapia R."/>
            <person name="Gilna P."/>
            <person name="Schmutz J."/>
            <person name="Larimer F."/>
            <person name="Land M."/>
            <person name="Kyrpides N.C."/>
            <person name="Mavromatis K."/>
            <person name="Richardson P."/>
            <person name="Rohde M."/>
            <person name="Goker M."/>
            <person name="Klenk H.P."/>
            <person name="Zhang Y."/>
            <person name="Roberts G.P."/>
            <person name="Reslewic S."/>
            <person name="Schwartz D.C."/>
        </authorList>
    </citation>
    <scope>NUCLEOTIDE SEQUENCE [LARGE SCALE GENOMIC DNA]</scope>
    <source>
        <strain evidence="2">ATCC 11170 / ATH 1.1.1 / DSM 467 / LMG 4362 / NCIMB 8255 / S1</strain>
    </source>
</reference>
<organism evidence="1 2">
    <name type="scientific">Rhodospirillum rubrum (strain ATCC 11170 / ATH 1.1.1 / DSM 467 / LMG 4362 / NCIMB 8255 / S1)</name>
    <dbReference type="NCBI Taxonomy" id="269796"/>
    <lineage>
        <taxon>Bacteria</taxon>
        <taxon>Pseudomonadati</taxon>
        <taxon>Pseudomonadota</taxon>
        <taxon>Alphaproteobacteria</taxon>
        <taxon>Rhodospirillales</taxon>
        <taxon>Rhodospirillaceae</taxon>
        <taxon>Rhodospirillum</taxon>
    </lineage>
</organism>
<dbReference type="SUPFAM" id="SSF53146">
    <property type="entry name" value="Nitrogenase accessory factor-like"/>
    <property type="match status" value="1"/>
</dbReference>
<dbReference type="PATRIC" id="fig|269796.9.peg.1608"/>
<name>Q2RU57_RHORT</name>
<dbReference type="EMBL" id="CP000230">
    <property type="protein sequence ID" value="ABC22338.1"/>
    <property type="molecule type" value="Genomic_DNA"/>
</dbReference>
<dbReference type="STRING" id="269796.Rru_A1538"/>
<protein>
    <recommendedName>
        <fullName evidence="3">Dinitrogenase iron-molybdenum cofactor biosynthesis domain-containing protein</fullName>
    </recommendedName>
</protein>
<evidence type="ECO:0000313" key="2">
    <source>
        <dbReference type="Proteomes" id="UP000001929"/>
    </source>
</evidence>
<dbReference type="Gene3D" id="3.30.420.130">
    <property type="entry name" value="Dinitrogenase iron-molybdenum cofactor biosynthesis domain"/>
    <property type="match status" value="1"/>
</dbReference>
<sequence>MRVAFATSDLARIDRPPLRAGHLMIYEVSEEGSVPLAVHSLSKADPDTSLTLLAGCQFIFAASVDPQSAAHLARIDCVPLLSHAGQPIAEALDCLRDRCRCQASRWLRIREKHARRRAQDDLVEATASLTHTEATASLGQTDATASLAQDEAIASPIQDKS</sequence>
<dbReference type="Proteomes" id="UP000001929">
    <property type="component" value="Chromosome"/>
</dbReference>
<accession>Q2RU57</accession>
<keyword evidence="2" id="KW-1185">Reference proteome</keyword>
<dbReference type="eggNOG" id="COG1433">
    <property type="taxonomic scope" value="Bacteria"/>
</dbReference>
<proteinExistence type="predicted"/>
<dbReference type="EnsemblBacteria" id="ABC22338">
    <property type="protein sequence ID" value="ABC22338"/>
    <property type="gene ID" value="Rru_A1538"/>
</dbReference>
<dbReference type="AlphaFoldDB" id="Q2RU57"/>